<accession>A0A3E0V9U0</accession>
<dbReference type="InterPro" id="IPR053842">
    <property type="entry name" value="NikA-like"/>
</dbReference>
<gene>
    <name evidence="2" type="ORF">B7R54_18740</name>
</gene>
<keyword evidence="3" id="KW-1185">Reference proteome</keyword>
<feature type="compositionally biased region" description="Basic and acidic residues" evidence="1">
    <location>
        <begin position="1"/>
        <end position="10"/>
    </location>
</feature>
<sequence>MSDSSREGRLFGRRRRANVPTEQRRSKRYEVSVSPMEDAHLRARAEVLEVTVPRLLFESAMNAQVRTDTEWKLVGAELFRVSRLMKSVSDNMNQLAKFANSEGRFPAEAEDVYAEYRRLLPKLEATIDRLAGQ</sequence>
<dbReference type="Pfam" id="PF21983">
    <property type="entry name" value="NikA-like"/>
    <property type="match status" value="1"/>
</dbReference>
<dbReference type="OrthoDB" id="5122470at2"/>
<evidence type="ECO:0000313" key="2">
    <source>
        <dbReference type="EMBL" id="RFA06421.1"/>
    </source>
</evidence>
<proteinExistence type="predicted"/>
<evidence type="ECO:0008006" key="4">
    <source>
        <dbReference type="Google" id="ProtNLM"/>
    </source>
</evidence>
<dbReference type="EMBL" id="NBWZ01000002">
    <property type="protein sequence ID" value="RFA06421.1"/>
    <property type="molecule type" value="Genomic_DNA"/>
</dbReference>
<protein>
    <recommendedName>
        <fullName evidence="4">Bacterial mobilisation domain-containing protein</fullName>
    </recommendedName>
</protein>
<feature type="region of interest" description="Disordered" evidence="1">
    <location>
        <begin position="1"/>
        <end position="31"/>
    </location>
</feature>
<comment type="caution">
    <text evidence="2">The sequence shown here is derived from an EMBL/GenBank/DDBJ whole genome shotgun (WGS) entry which is preliminary data.</text>
</comment>
<evidence type="ECO:0000256" key="1">
    <source>
        <dbReference type="SAM" id="MobiDB-lite"/>
    </source>
</evidence>
<dbReference type="Proteomes" id="UP000256486">
    <property type="component" value="Unassembled WGS sequence"/>
</dbReference>
<dbReference type="AlphaFoldDB" id="A0A3E0V9U0"/>
<reference evidence="2 3" key="1">
    <citation type="submission" date="2017-04" db="EMBL/GenBank/DDBJ databases">
        <title>Comparative genome analysis of Subtercola boreus.</title>
        <authorList>
            <person name="Cho Y.-J."/>
            <person name="Cho A."/>
            <person name="Kim O.-S."/>
            <person name="Lee J.-I."/>
        </authorList>
    </citation>
    <scope>NUCLEOTIDE SEQUENCE [LARGE SCALE GENOMIC DNA]</scope>
    <source>
        <strain evidence="2 3">K300</strain>
    </source>
</reference>
<evidence type="ECO:0000313" key="3">
    <source>
        <dbReference type="Proteomes" id="UP000256486"/>
    </source>
</evidence>
<name>A0A3E0V9U0_9MICO</name>
<dbReference type="RefSeq" id="WP_116416800.1">
    <property type="nucleotide sequence ID" value="NZ_NBWZ01000002.1"/>
</dbReference>
<organism evidence="2 3">
    <name type="scientific">Subtercola boreus</name>
    <dbReference type="NCBI Taxonomy" id="120213"/>
    <lineage>
        <taxon>Bacteria</taxon>
        <taxon>Bacillati</taxon>
        <taxon>Actinomycetota</taxon>
        <taxon>Actinomycetes</taxon>
        <taxon>Micrococcales</taxon>
        <taxon>Microbacteriaceae</taxon>
        <taxon>Subtercola</taxon>
    </lineage>
</organism>